<organism evidence="2 3">
    <name type="scientific">Paenibacillus artemisiicola</name>
    <dbReference type="NCBI Taxonomy" id="1172618"/>
    <lineage>
        <taxon>Bacteria</taxon>
        <taxon>Bacillati</taxon>
        <taxon>Bacillota</taxon>
        <taxon>Bacilli</taxon>
        <taxon>Bacillales</taxon>
        <taxon>Paenibacillaceae</taxon>
        <taxon>Paenibacillus</taxon>
    </lineage>
</organism>
<comment type="similarity">
    <text evidence="1">Belongs to the short-chain dehydrogenases/reductases (SDR) family.</text>
</comment>
<dbReference type="PANTHER" id="PTHR43943">
    <property type="entry name" value="DEHYDROGENASE/REDUCTASE (SDR FAMILY) MEMBER 4"/>
    <property type="match status" value="1"/>
</dbReference>
<dbReference type="InterPro" id="IPR036291">
    <property type="entry name" value="NAD(P)-bd_dom_sf"/>
</dbReference>
<dbReference type="Pfam" id="PF13561">
    <property type="entry name" value="adh_short_C2"/>
    <property type="match status" value="1"/>
</dbReference>
<reference evidence="2 3" key="1">
    <citation type="submission" date="2021-03" db="EMBL/GenBank/DDBJ databases">
        <title>Paenibacillus artemisicola MWE-103 whole genome sequence.</title>
        <authorList>
            <person name="Ham Y.J."/>
        </authorList>
    </citation>
    <scope>NUCLEOTIDE SEQUENCE [LARGE SCALE GENOMIC DNA]</scope>
    <source>
        <strain evidence="2 3">MWE-103</strain>
    </source>
</reference>
<evidence type="ECO:0000313" key="3">
    <source>
        <dbReference type="Proteomes" id="UP000670947"/>
    </source>
</evidence>
<name>A0ABS3WEK8_9BACL</name>
<dbReference type="Proteomes" id="UP000670947">
    <property type="component" value="Unassembled WGS sequence"/>
</dbReference>
<gene>
    <name evidence="2" type="ORF">I8J29_21320</name>
</gene>
<comment type="caution">
    <text evidence="2">The sequence shown here is derived from an EMBL/GenBank/DDBJ whole genome shotgun (WGS) entry which is preliminary data.</text>
</comment>
<dbReference type="PANTHER" id="PTHR43943:SF2">
    <property type="entry name" value="DEHYDROGENASE_REDUCTASE 4"/>
    <property type="match status" value="1"/>
</dbReference>
<evidence type="ECO:0000256" key="1">
    <source>
        <dbReference type="ARBA" id="ARBA00006484"/>
    </source>
</evidence>
<sequence>MLFWEKPQTNRYAPAIIDLNYFVDNAGQGLHTRGIRVNSVAPGAIMTDFAGGTLRNNSALQAQISSVTALGRAGEADDIEGVIAAICSPEMGRLNAQRIEASGGMFL</sequence>
<accession>A0ABS3WEK8</accession>
<dbReference type="Gene3D" id="3.40.50.720">
    <property type="entry name" value="NAD(P)-binding Rossmann-like Domain"/>
    <property type="match status" value="1"/>
</dbReference>
<keyword evidence="3" id="KW-1185">Reference proteome</keyword>
<proteinExistence type="inferred from homology"/>
<evidence type="ECO:0000313" key="2">
    <source>
        <dbReference type="EMBL" id="MBO7746760.1"/>
    </source>
</evidence>
<protein>
    <submittedName>
        <fullName evidence="2">SDR family oxidoreductase</fullName>
    </submittedName>
</protein>
<dbReference type="EMBL" id="JAGGDJ010000022">
    <property type="protein sequence ID" value="MBO7746760.1"/>
    <property type="molecule type" value="Genomic_DNA"/>
</dbReference>
<dbReference type="SUPFAM" id="SSF51735">
    <property type="entry name" value="NAD(P)-binding Rossmann-fold domains"/>
    <property type="match status" value="1"/>
</dbReference>
<dbReference type="InterPro" id="IPR002347">
    <property type="entry name" value="SDR_fam"/>
</dbReference>